<accession>A0A6H5G8Q4</accession>
<dbReference type="EMBL" id="CADCXU010007738">
    <property type="protein sequence ID" value="CAA9998932.1"/>
    <property type="molecule type" value="Genomic_DNA"/>
</dbReference>
<name>A0A6H5G8Q4_9HEMI</name>
<feature type="non-terminal residue" evidence="1">
    <location>
        <position position="101"/>
    </location>
</feature>
<sequence>MGFPCPISLSYPIVQKCLRYRIVTSGRRKLSRTSWLNYSYDRVPSDRCRSYAGIRRGPFDLRIPWLTSDSTTQEPKSQGWYSNSFLENPNTHISTIKLSTQ</sequence>
<evidence type="ECO:0000313" key="2">
    <source>
        <dbReference type="Proteomes" id="UP000479000"/>
    </source>
</evidence>
<dbReference type="Proteomes" id="UP000479000">
    <property type="component" value="Unassembled WGS sequence"/>
</dbReference>
<protein>
    <submittedName>
        <fullName evidence="1">Uncharacterized protein</fullName>
    </submittedName>
</protein>
<evidence type="ECO:0000313" key="1">
    <source>
        <dbReference type="EMBL" id="CAA9998932.1"/>
    </source>
</evidence>
<reference evidence="1 2" key="1">
    <citation type="submission" date="2020-02" db="EMBL/GenBank/DDBJ databases">
        <authorList>
            <person name="Ferguson B K."/>
        </authorList>
    </citation>
    <scope>NUCLEOTIDE SEQUENCE [LARGE SCALE GENOMIC DNA]</scope>
</reference>
<gene>
    <name evidence="1" type="ORF">NTEN_LOCUS5215</name>
</gene>
<proteinExistence type="predicted"/>
<keyword evidence="2" id="KW-1185">Reference proteome</keyword>
<dbReference type="AlphaFoldDB" id="A0A6H5G8Q4"/>
<organism evidence="1 2">
    <name type="scientific">Nesidiocoris tenuis</name>
    <dbReference type="NCBI Taxonomy" id="355587"/>
    <lineage>
        <taxon>Eukaryota</taxon>
        <taxon>Metazoa</taxon>
        <taxon>Ecdysozoa</taxon>
        <taxon>Arthropoda</taxon>
        <taxon>Hexapoda</taxon>
        <taxon>Insecta</taxon>
        <taxon>Pterygota</taxon>
        <taxon>Neoptera</taxon>
        <taxon>Paraneoptera</taxon>
        <taxon>Hemiptera</taxon>
        <taxon>Heteroptera</taxon>
        <taxon>Panheteroptera</taxon>
        <taxon>Cimicomorpha</taxon>
        <taxon>Miridae</taxon>
        <taxon>Dicyphina</taxon>
        <taxon>Nesidiocoris</taxon>
    </lineage>
</organism>